<dbReference type="AlphaFoldDB" id="A0A5M4B736"/>
<gene>
    <name evidence="1" type="ORF">RCZ01_07160</name>
</gene>
<dbReference type="RefSeq" id="WP_155284087.1">
    <property type="nucleotide sequence ID" value="NZ_BLBC01000005.1"/>
</dbReference>
<dbReference type="OrthoDB" id="1148790at2"/>
<proteinExistence type="predicted"/>
<dbReference type="Pfam" id="PF26559">
    <property type="entry name" value="DUF8184"/>
    <property type="match status" value="1"/>
</dbReference>
<organism evidence="1 2">
    <name type="scientific">Capnocytophaga felis</name>
    <dbReference type="NCBI Taxonomy" id="2267611"/>
    <lineage>
        <taxon>Bacteria</taxon>
        <taxon>Pseudomonadati</taxon>
        <taxon>Bacteroidota</taxon>
        <taxon>Flavobacteriia</taxon>
        <taxon>Flavobacteriales</taxon>
        <taxon>Flavobacteriaceae</taxon>
        <taxon>Capnocytophaga</taxon>
    </lineage>
</organism>
<protein>
    <submittedName>
        <fullName evidence="1">Uncharacterized protein</fullName>
    </submittedName>
</protein>
<sequence>MTKNEIIQLIHTDWQQTPEEERYFTQENIQKCSDDLDIFCKKMENFRQTNAPQEEYAKAIYQICENLATFNREDEEPEYLHGFLYNVYTEELTNFIRETAFANGFQLPAPEIIPTEFFSLQHSTNLYYELFSVYIGKDNYNGVCLLYNNKNQCFEYDENPYGDSYLLPVFNFQANENFTEISFEVLSQGRYKHIKLVSQYPEDKVWLKNLAFLNQNKVFNQNPAPDFCDIEIQTWQGNICRIDTTNRDSNGNIISMFTEGSGILLLIAEVKNGNLQIENDYDKVESINDKLFLVYAVPDWSSFEVDSIAFEGDLFTVTTKNNCYKYNENRKLEVENSDAKVFTYEIKTFPFMLNFLKEITALNKSSNPKNQQ</sequence>
<accession>A0A5M4B736</accession>
<name>A0A5M4B736_9FLAO</name>
<dbReference type="InterPro" id="IPR058497">
    <property type="entry name" value="DUF8184"/>
</dbReference>
<keyword evidence="2" id="KW-1185">Reference proteome</keyword>
<reference evidence="2" key="1">
    <citation type="journal article" date="2020" name="Int. J. Syst. Evol. Microbiol.">
        <title>Capnocytophaga felis sp. nov. isolated from the feline oral cavity.</title>
        <authorList>
            <person name="Suzuki M."/>
            <person name="Umeda K."/>
            <person name="Kimura M."/>
            <person name="Imaoka K."/>
            <person name="Morikawa S."/>
            <person name="Maeda K."/>
        </authorList>
    </citation>
    <scope>NUCLEOTIDE SEQUENCE [LARGE SCALE GENOMIC DNA]</scope>
    <source>
        <strain evidence="2">KC07070</strain>
    </source>
</reference>
<dbReference type="EMBL" id="BLBC01000005">
    <property type="protein sequence ID" value="GET45414.1"/>
    <property type="molecule type" value="Genomic_DNA"/>
</dbReference>
<comment type="caution">
    <text evidence="1">The sequence shown here is derived from an EMBL/GenBank/DDBJ whole genome shotgun (WGS) entry which is preliminary data.</text>
</comment>
<evidence type="ECO:0000313" key="2">
    <source>
        <dbReference type="Proteomes" id="UP000398217"/>
    </source>
</evidence>
<dbReference type="Proteomes" id="UP000398217">
    <property type="component" value="Unassembled WGS sequence"/>
</dbReference>
<evidence type="ECO:0000313" key="1">
    <source>
        <dbReference type="EMBL" id="GET45414.1"/>
    </source>
</evidence>